<proteinExistence type="predicted"/>
<evidence type="ECO:0000259" key="4">
    <source>
        <dbReference type="PROSITE" id="PS50893"/>
    </source>
</evidence>
<accession>A0A1G6ZF62</accession>
<keyword evidence="1" id="KW-0813">Transport</keyword>
<dbReference type="PANTHER" id="PTHR42939:SF1">
    <property type="entry name" value="ABC TRANSPORTER ATP-BINDING PROTEIN ALBC-RELATED"/>
    <property type="match status" value="1"/>
</dbReference>
<dbReference type="STRING" id="659014.SAMN04487996_103106"/>
<dbReference type="OrthoDB" id="9801987at2"/>
<dbReference type="PROSITE" id="PS50893">
    <property type="entry name" value="ABC_TRANSPORTER_2"/>
    <property type="match status" value="1"/>
</dbReference>
<evidence type="ECO:0000256" key="2">
    <source>
        <dbReference type="ARBA" id="ARBA00022741"/>
    </source>
</evidence>
<dbReference type="Proteomes" id="UP000198748">
    <property type="component" value="Unassembled WGS sequence"/>
</dbReference>
<reference evidence="6" key="1">
    <citation type="submission" date="2016-10" db="EMBL/GenBank/DDBJ databases">
        <authorList>
            <person name="Varghese N."/>
            <person name="Submissions S."/>
        </authorList>
    </citation>
    <scope>NUCLEOTIDE SEQUENCE [LARGE SCALE GENOMIC DNA]</scope>
    <source>
        <strain evidence="6">DSM 25329</strain>
    </source>
</reference>
<dbReference type="InterPro" id="IPR003439">
    <property type="entry name" value="ABC_transporter-like_ATP-bd"/>
</dbReference>
<keyword evidence="2" id="KW-0547">Nucleotide-binding</keyword>
<dbReference type="GO" id="GO:0005524">
    <property type="term" value="F:ATP binding"/>
    <property type="evidence" value="ECO:0007669"/>
    <property type="project" value="UniProtKB-KW"/>
</dbReference>
<feature type="domain" description="ABC transporter" evidence="4">
    <location>
        <begin position="3"/>
        <end position="211"/>
    </location>
</feature>
<organism evidence="5 6">
    <name type="scientific">Dyadobacter soli</name>
    <dbReference type="NCBI Taxonomy" id="659014"/>
    <lineage>
        <taxon>Bacteria</taxon>
        <taxon>Pseudomonadati</taxon>
        <taxon>Bacteroidota</taxon>
        <taxon>Cytophagia</taxon>
        <taxon>Cytophagales</taxon>
        <taxon>Spirosomataceae</taxon>
        <taxon>Dyadobacter</taxon>
    </lineage>
</organism>
<evidence type="ECO:0000256" key="1">
    <source>
        <dbReference type="ARBA" id="ARBA00022448"/>
    </source>
</evidence>
<dbReference type="SUPFAM" id="SSF52540">
    <property type="entry name" value="P-loop containing nucleoside triphosphate hydrolases"/>
    <property type="match status" value="1"/>
</dbReference>
<evidence type="ECO:0000313" key="6">
    <source>
        <dbReference type="Proteomes" id="UP000198748"/>
    </source>
</evidence>
<dbReference type="AlphaFoldDB" id="A0A1G6ZF62"/>
<keyword evidence="3 5" id="KW-0067">ATP-binding</keyword>
<evidence type="ECO:0000256" key="3">
    <source>
        <dbReference type="ARBA" id="ARBA00022840"/>
    </source>
</evidence>
<sequence length="212" mass="23888">MVLEISQLSQRYGEREILSIPSFGIEKGIYWIQGENGAGKSTLFRTLAGMLPFEGSVRIDHQYDLKKHPVEYRLRLNLGEAEPLYPSFLTPADLIAFVAEAQKASREQSEKLIDAFGINYLQNPFGSCSSGMVKKVSLLLAFLGEPSVIILDEPLITIDREAREVLFELIKEYHRNGVTFLLSSHQLFEQEGLHVSQSFRLKNKTLVATDAL</sequence>
<gene>
    <name evidence="5" type="ORF">SAMN04487996_103106</name>
</gene>
<dbReference type="InterPro" id="IPR027417">
    <property type="entry name" value="P-loop_NTPase"/>
</dbReference>
<protein>
    <submittedName>
        <fullName evidence="5">ABC-2 type transport system ATP-binding protein</fullName>
    </submittedName>
</protein>
<keyword evidence="6" id="KW-1185">Reference proteome</keyword>
<dbReference type="GO" id="GO:0016887">
    <property type="term" value="F:ATP hydrolysis activity"/>
    <property type="evidence" value="ECO:0007669"/>
    <property type="project" value="InterPro"/>
</dbReference>
<dbReference type="Pfam" id="PF00005">
    <property type="entry name" value="ABC_tran"/>
    <property type="match status" value="1"/>
</dbReference>
<dbReference type="Gene3D" id="3.40.50.300">
    <property type="entry name" value="P-loop containing nucleotide triphosphate hydrolases"/>
    <property type="match status" value="1"/>
</dbReference>
<dbReference type="InterPro" id="IPR051782">
    <property type="entry name" value="ABC_Transporter_VariousFunc"/>
</dbReference>
<name>A0A1G6ZF62_9BACT</name>
<dbReference type="EMBL" id="FNAN01000003">
    <property type="protein sequence ID" value="SDE01258.1"/>
    <property type="molecule type" value="Genomic_DNA"/>
</dbReference>
<dbReference type="PANTHER" id="PTHR42939">
    <property type="entry name" value="ABC TRANSPORTER ATP-BINDING PROTEIN ALBC-RELATED"/>
    <property type="match status" value="1"/>
</dbReference>
<evidence type="ECO:0000313" key="5">
    <source>
        <dbReference type="EMBL" id="SDE01258.1"/>
    </source>
</evidence>